<keyword evidence="3" id="KW-1185">Reference proteome</keyword>
<dbReference type="EMBL" id="JBHTKR010000004">
    <property type="protein sequence ID" value="MFD1194978.1"/>
    <property type="molecule type" value="Genomic_DNA"/>
</dbReference>
<dbReference type="GO" id="GO:0016491">
    <property type="term" value="F:oxidoreductase activity"/>
    <property type="evidence" value="ECO:0007669"/>
    <property type="project" value="UniProtKB-KW"/>
</dbReference>
<name>A0ABW3TD53_9RHOB</name>
<dbReference type="Gene3D" id="3.40.50.360">
    <property type="match status" value="1"/>
</dbReference>
<dbReference type="InterPro" id="IPR050712">
    <property type="entry name" value="NAD(P)H-dep_reductase"/>
</dbReference>
<evidence type="ECO:0000259" key="1">
    <source>
        <dbReference type="Pfam" id="PF03358"/>
    </source>
</evidence>
<dbReference type="SUPFAM" id="SSF52218">
    <property type="entry name" value="Flavoproteins"/>
    <property type="match status" value="1"/>
</dbReference>
<gene>
    <name evidence="2" type="ORF">ACFQ3C_09875</name>
</gene>
<feature type="domain" description="NADPH-dependent FMN reductase-like" evidence="1">
    <location>
        <begin position="5"/>
        <end position="146"/>
    </location>
</feature>
<proteinExistence type="predicted"/>
<dbReference type="InterPro" id="IPR005025">
    <property type="entry name" value="FMN_Rdtase-like_dom"/>
</dbReference>
<dbReference type="PANTHER" id="PTHR30543:SF21">
    <property type="entry name" value="NAD(P)H-DEPENDENT FMN REDUCTASE LOT6"/>
    <property type="match status" value="1"/>
</dbReference>
<evidence type="ECO:0000313" key="2">
    <source>
        <dbReference type="EMBL" id="MFD1194978.1"/>
    </source>
</evidence>
<dbReference type="PANTHER" id="PTHR30543">
    <property type="entry name" value="CHROMATE REDUCTASE"/>
    <property type="match status" value="1"/>
</dbReference>
<dbReference type="Pfam" id="PF03358">
    <property type="entry name" value="FMN_red"/>
    <property type="match status" value="1"/>
</dbReference>
<protein>
    <submittedName>
        <fullName evidence="2">NADPH-dependent FMN reductase</fullName>
        <ecNumber evidence="2">1.-.-.-</ecNumber>
    </submittedName>
</protein>
<evidence type="ECO:0000313" key="3">
    <source>
        <dbReference type="Proteomes" id="UP001597151"/>
    </source>
</evidence>
<reference evidence="3" key="1">
    <citation type="journal article" date="2019" name="Int. J. Syst. Evol. Microbiol.">
        <title>The Global Catalogue of Microorganisms (GCM) 10K type strain sequencing project: providing services to taxonomists for standard genome sequencing and annotation.</title>
        <authorList>
            <consortium name="The Broad Institute Genomics Platform"/>
            <consortium name="The Broad Institute Genome Sequencing Center for Infectious Disease"/>
            <person name="Wu L."/>
            <person name="Ma J."/>
        </authorList>
    </citation>
    <scope>NUCLEOTIDE SEQUENCE [LARGE SCALE GENOMIC DNA]</scope>
    <source>
        <strain evidence="3">CCUG 55328</strain>
    </source>
</reference>
<comment type="caution">
    <text evidence="2">The sequence shown here is derived from an EMBL/GenBank/DDBJ whole genome shotgun (WGS) entry which is preliminary data.</text>
</comment>
<dbReference type="EC" id="1.-.-.-" evidence="2"/>
<dbReference type="RefSeq" id="WP_380791216.1">
    <property type="nucleotide sequence ID" value="NZ_JBHTKR010000004.1"/>
</dbReference>
<dbReference type="Proteomes" id="UP001597151">
    <property type="component" value="Unassembled WGS sequence"/>
</dbReference>
<sequence length="181" mass="19309">MAKPTLLGISGSLRAGSFNRKLLAEAARLYGDATYVEADLNLPLYNGDLEDAEGIPAAVQKLADQIAASDAVLISTPEYNKGVSGVLKNALDWVSRTKPSPWPGKPVAILSATAGRAGGERAQVMLRNCMVAFRPRILQGPEMLLAQTSDQFDANGHLTGDIYIKTLTDLMEALRAEIARG</sequence>
<dbReference type="InterPro" id="IPR029039">
    <property type="entry name" value="Flavoprotein-like_sf"/>
</dbReference>
<keyword evidence="2" id="KW-0560">Oxidoreductase</keyword>
<accession>A0ABW3TD53</accession>
<organism evidence="2 3">
    <name type="scientific">Seohaeicola saemankumensis</name>
    <dbReference type="NCBI Taxonomy" id="481181"/>
    <lineage>
        <taxon>Bacteria</taxon>
        <taxon>Pseudomonadati</taxon>
        <taxon>Pseudomonadota</taxon>
        <taxon>Alphaproteobacteria</taxon>
        <taxon>Rhodobacterales</taxon>
        <taxon>Roseobacteraceae</taxon>
        <taxon>Seohaeicola</taxon>
    </lineage>
</organism>